<proteinExistence type="predicted"/>
<dbReference type="Gene3D" id="2.40.160.10">
    <property type="entry name" value="Porin"/>
    <property type="match status" value="1"/>
</dbReference>
<organism evidence="1 2">
    <name type="scientific">Candidatus Enterousia avistercoris</name>
    <dbReference type="NCBI Taxonomy" id="2840788"/>
    <lineage>
        <taxon>Bacteria</taxon>
        <taxon>Pseudomonadati</taxon>
        <taxon>Pseudomonadota</taxon>
        <taxon>Alphaproteobacteria</taxon>
        <taxon>Candidatus Enterousia</taxon>
    </lineage>
</organism>
<reference evidence="1" key="1">
    <citation type="submission" date="2020-10" db="EMBL/GenBank/DDBJ databases">
        <authorList>
            <person name="Gilroy R."/>
        </authorList>
    </citation>
    <scope>NUCLEOTIDE SEQUENCE</scope>
    <source>
        <strain evidence="1">8207</strain>
    </source>
</reference>
<gene>
    <name evidence="1" type="ORF">IAC69_01065</name>
</gene>
<evidence type="ECO:0000313" key="2">
    <source>
        <dbReference type="Proteomes" id="UP000823630"/>
    </source>
</evidence>
<sequence>MISRYILRAFPATLFICFAAAPVRPAYGFMLASGTLTHLISDLPGTVANALQYNGEKFGFKINGYGTAGLLEPDFETPYFINDWRVRGEINYHPGANTFGLVYAIDAAAVDEDKFMREGFTYWQNRKYGRMEIGFTDSVARKLGVGLPDVGGLRVNDKPLFYKKIHPAGPVIADTTLTTGRNALRMNLVSMPIGATQYGLSVAGITDDYDYAIDAGIKLRSPTGKVKTAYAFGASFMSRPDNYRTDAYTPLVNADWRAQVSGGLNLQYNSFMWGLTARVIYDENPVGPISDGLAVGTGISYDILNYSVSLTYIFSDTGIWNRDIDDYMDHTAITSLRYKYSENVDLWISLGITTETPFVSAGLRLTI</sequence>
<dbReference type="AlphaFoldDB" id="A0A9D9DF91"/>
<accession>A0A9D9DF91</accession>
<dbReference type="Proteomes" id="UP000823630">
    <property type="component" value="Unassembled WGS sequence"/>
</dbReference>
<evidence type="ECO:0000313" key="1">
    <source>
        <dbReference type="EMBL" id="MBO8425050.1"/>
    </source>
</evidence>
<dbReference type="EMBL" id="JADINC010000020">
    <property type="protein sequence ID" value="MBO8425050.1"/>
    <property type="molecule type" value="Genomic_DNA"/>
</dbReference>
<name>A0A9D9DF91_9PROT</name>
<protein>
    <submittedName>
        <fullName evidence="1">Uncharacterized protein</fullName>
    </submittedName>
</protein>
<comment type="caution">
    <text evidence="1">The sequence shown here is derived from an EMBL/GenBank/DDBJ whole genome shotgun (WGS) entry which is preliminary data.</text>
</comment>
<dbReference type="SUPFAM" id="SSF56935">
    <property type="entry name" value="Porins"/>
    <property type="match status" value="1"/>
</dbReference>
<dbReference type="InterPro" id="IPR023614">
    <property type="entry name" value="Porin_dom_sf"/>
</dbReference>
<reference evidence="1" key="2">
    <citation type="journal article" date="2021" name="PeerJ">
        <title>Extensive microbial diversity within the chicken gut microbiome revealed by metagenomics and culture.</title>
        <authorList>
            <person name="Gilroy R."/>
            <person name="Ravi A."/>
            <person name="Getino M."/>
            <person name="Pursley I."/>
            <person name="Horton D.L."/>
            <person name="Alikhan N.F."/>
            <person name="Baker D."/>
            <person name="Gharbi K."/>
            <person name="Hall N."/>
            <person name="Watson M."/>
            <person name="Adriaenssens E.M."/>
            <person name="Foster-Nyarko E."/>
            <person name="Jarju S."/>
            <person name="Secka A."/>
            <person name="Antonio M."/>
            <person name="Oren A."/>
            <person name="Chaudhuri R.R."/>
            <person name="La Ragione R."/>
            <person name="Hildebrand F."/>
            <person name="Pallen M.J."/>
        </authorList>
    </citation>
    <scope>NUCLEOTIDE SEQUENCE</scope>
    <source>
        <strain evidence="1">8207</strain>
    </source>
</reference>